<comment type="subcellular location">
    <subcellularLocation>
        <location evidence="2">Cell membrane</location>
        <topology evidence="2">Multi-pass membrane protein</topology>
    </subcellularLocation>
</comment>
<evidence type="ECO:0000259" key="14">
    <source>
        <dbReference type="PROSITE" id="PS50109"/>
    </source>
</evidence>
<dbReference type="PANTHER" id="PTHR45453">
    <property type="entry name" value="PHOSPHATE REGULON SENSOR PROTEIN PHOR"/>
    <property type="match status" value="1"/>
</dbReference>
<evidence type="ECO:0000256" key="7">
    <source>
        <dbReference type="ARBA" id="ARBA00022741"/>
    </source>
</evidence>
<evidence type="ECO:0000256" key="3">
    <source>
        <dbReference type="ARBA" id="ARBA00012438"/>
    </source>
</evidence>
<keyword evidence="16" id="KW-1185">Reference proteome</keyword>
<evidence type="ECO:0000256" key="11">
    <source>
        <dbReference type="ARBA" id="ARBA00023012"/>
    </source>
</evidence>
<keyword evidence="10 13" id="KW-1133">Transmembrane helix</keyword>
<sequence length="334" mass="38293">MIQTFLIERKSWILLFILLQSLFLFVAFIDPNTEVTSILYTIYLSTIIFLLFLSVRYFRETSFIKSISHQQEELDVSQLGVPHSQFDHIIHTILLEHASALKNSTVKSRAMVQQEKDELLAWIHEVKTPLTALHLIMERIEDPTLRSQLTYEWLRIHLLLDQQLHQKRIQFIENDVYMEKVELESLLIGEIKVLKTWCIQKGIGISLDLQVDTVTSEKKWLAFIVRQLLTNAVKYSDGGEVTIKSYWEGDNVLLEITDEGCGIHSKDVPRIFDKGFTSTTNTARGGATGMGLYLTKKAADSLHIQLHVQTTPGRGTTFTLTFPEPNEMVRISGM</sequence>
<keyword evidence="12 13" id="KW-0472">Membrane</keyword>
<evidence type="ECO:0000256" key="9">
    <source>
        <dbReference type="ARBA" id="ARBA00022840"/>
    </source>
</evidence>
<evidence type="ECO:0000256" key="12">
    <source>
        <dbReference type="ARBA" id="ARBA00023136"/>
    </source>
</evidence>
<proteinExistence type="predicted"/>
<dbReference type="GO" id="GO:0005524">
    <property type="term" value="F:ATP binding"/>
    <property type="evidence" value="ECO:0007669"/>
    <property type="project" value="UniProtKB-KW"/>
</dbReference>
<gene>
    <name evidence="15" type="ORF">Q75_17135</name>
</gene>
<keyword evidence="8 15" id="KW-0418">Kinase</keyword>
<dbReference type="InterPro" id="IPR004358">
    <property type="entry name" value="Sig_transdc_His_kin-like_C"/>
</dbReference>
<keyword evidence="11" id="KW-0902">Two-component regulatory system</keyword>
<feature type="transmembrane region" description="Helical" evidence="13">
    <location>
        <begin position="35"/>
        <end position="58"/>
    </location>
</feature>
<dbReference type="Gene3D" id="3.30.565.10">
    <property type="entry name" value="Histidine kinase-like ATPase, C-terminal domain"/>
    <property type="match status" value="1"/>
</dbReference>
<dbReference type="PROSITE" id="PS50109">
    <property type="entry name" value="HIS_KIN"/>
    <property type="match status" value="1"/>
</dbReference>
<evidence type="ECO:0000256" key="4">
    <source>
        <dbReference type="ARBA" id="ARBA00022475"/>
    </source>
</evidence>
<comment type="caution">
    <text evidence="15">The sequence shown here is derived from an EMBL/GenBank/DDBJ whole genome shotgun (WGS) entry which is preliminary data.</text>
</comment>
<keyword evidence="7" id="KW-0547">Nucleotide-binding</keyword>
<keyword evidence="5" id="KW-0808">Transferase</keyword>
<dbReference type="RefSeq" id="WP_059352113.1">
    <property type="nucleotide sequence ID" value="NZ_LDYG01000057.1"/>
</dbReference>
<dbReference type="InterPro" id="IPR036890">
    <property type="entry name" value="HATPase_C_sf"/>
</dbReference>
<dbReference type="AlphaFoldDB" id="A0A147K417"/>
<evidence type="ECO:0000256" key="10">
    <source>
        <dbReference type="ARBA" id="ARBA00022989"/>
    </source>
</evidence>
<feature type="domain" description="Histidine kinase" evidence="14">
    <location>
        <begin position="121"/>
        <end position="326"/>
    </location>
</feature>
<dbReference type="GO" id="GO:0005886">
    <property type="term" value="C:plasma membrane"/>
    <property type="evidence" value="ECO:0007669"/>
    <property type="project" value="UniProtKB-SubCell"/>
</dbReference>
<reference evidence="15 16" key="1">
    <citation type="journal article" date="2016" name="Front. Microbiol.">
        <title>Microevolution Analysis of Bacillus coahuilensis Unveils Differences in Phosphorus Acquisition Strategies and Their Regulation.</title>
        <authorList>
            <person name="Gomez-Lunar Z."/>
            <person name="Hernandez-Gonzalez I."/>
            <person name="Rodriguez-Torres M.D."/>
            <person name="Souza V."/>
            <person name="Olmedo-Alvarez G."/>
        </authorList>
    </citation>
    <scope>NUCLEOTIDE SEQUENCE [LARGE SCALE GENOMIC DNA]</scope>
    <source>
        <strain evidence="16">p1.1.43</strain>
    </source>
</reference>
<dbReference type="InterPro" id="IPR003594">
    <property type="entry name" value="HATPase_dom"/>
</dbReference>
<evidence type="ECO:0000256" key="6">
    <source>
        <dbReference type="ARBA" id="ARBA00022692"/>
    </source>
</evidence>
<dbReference type="STRING" id="1150625.Q75_17135"/>
<dbReference type="GO" id="GO:0004721">
    <property type="term" value="F:phosphoprotein phosphatase activity"/>
    <property type="evidence" value="ECO:0007669"/>
    <property type="project" value="TreeGrafter"/>
</dbReference>
<dbReference type="PANTHER" id="PTHR45453:SF2">
    <property type="entry name" value="HISTIDINE KINASE"/>
    <property type="match status" value="1"/>
</dbReference>
<dbReference type="PRINTS" id="PR00344">
    <property type="entry name" value="BCTRLSENSOR"/>
</dbReference>
<organism evidence="15 16">
    <name type="scientific">Bacillus coahuilensis p1.1.43</name>
    <dbReference type="NCBI Taxonomy" id="1150625"/>
    <lineage>
        <taxon>Bacteria</taxon>
        <taxon>Bacillati</taxon>
        <taxon>Bacillota</taxon>
        <taxon>Bacilli</taxon>
        <taxon>Bacillales</taxon>
        <taxon>Bacillaceae</taxon>
        <taxon>Bacillus</taxon>
    </lineage>
</organism>
<evidence type="ECO:0000313" key="15">
    <source>
        <dbReference type="EMBL" id="KUP04036.1"/>
    </source>
</evidence>
<keyword evidence="9" id="KW-0067">ATP-binding</keyword>
<evidence type="ECO:0000256" key="8">
    <source>
        <dbReference type="ARBA" id="ARBA00022777"/>
    </source>
</evidence>
<evidence type="ECO:0000256" key="5">
    <source>
        <dbReference type="ARBA" id="ARBA00022679"/>
    </source>
</evidence>
<dbReference type="EMBL" id="LDYG01000057">
    <property type="protein sequence ID" value="KUP04036.1"/>
    <property type="molecule type" value="Genomic_DNA"/>
</dbReference>
<dbReference type="InterPro" id="IPR050351">
    <property type="entry name" value="BphY/WalK/GraS-like"/>
</dbReference>
<feature type="transmembrane region" description="Helical" evidence="13">
    <location>
        <begin position="12"/>
        <end position="29"/>
    </location>
</feature>
<dbReference type="Pfam" id="PF02518">
    <property type="entry name" value="HATPase_c"/>
    <property type="match status" value="1"/>
</dbReference>
<comment type="catalytic activity">
    <reaction evidence="1">
        <text>ATP + protein L-histidine = ADP + protein N-phospho-L-histidine.</text>
        <dbReference type="EC" id="2.7.13.3"/>
    </reaction>
</comment>
<keyword evidence="4" id="KW-1003">Cell membrane</keyword>
<dbReference type="Proteomes" id="UP000074108">
    <property type="component" value="Unassembled WGS sequence"/>
</dbReference>
<accession>A0A147K417</accession>
<dbReference type="PATRIC" id="fig|1150625.3.peg.3600"/>
<evidence type="ECO:0000313" key="16">
    <source>
        <dbReference type="Proteomes" id="UP000074108"/>
    </source>
</evidence>
<dbReference type="GO" id="GO:0000155">
    <property type="term" value="F:phosphorelay sensor kinase activity"/>
    <property type="evidence" value="ECO:0007669"/>
    <property type="project" value="TreeGrafter"/>
</dbReference>
<dbReference type="OrthoDB" id="9780487at2"/>
<dbReference type="SUPFAM" id="SSF55874">
    <property type="entry name" value="ATPase domain of HSP90 chaperone/DNA topoisomerase II/histidine kinase"/>
    <property type="match status" value="1"/>
</dbReference>
<dbReference type="SMART" id="SM00387">
    <property type="entry name" value="HATPase_c"/>
    <property type="match status" value="1"/>
</dbReference>
<dbReference type="InterPro" id="IPR005467">
    <property type="entry name" value="His_kinase_dom"/>
</dbReference>
<keyword evidence="6 13" id="KW-0812">Transmembrane</keyword>
<dbReference type="EC" id="2.7.13.3" evidence="3"/>
<dbReference type="GO" id="GO:0016036">
    <property type="term" value="P:cellular response to phosphate starvation"/>
    <property type="evidence" value="ECO:0007669"/>
    <property type="project" value="TreeGrafter"/>
</dbReference>
<name>A0A147K417_9BACI</name>
<evidence type="ECO:0000256" key="2">
    <source>
        <dbReference type="ARBA" id="ARBA00004651"/>
    </source>
</evidence>
<evidence type="ECO:0000256" key="1">
    <source>
        <dbReference type="ARBA" id="ARBA00000085"/>
    </source>
</evidence>
<protein>
    <recommendedName>
        <fullName evidence="3">histidine kinase</fullName>
        <ecNumber evidence="3">2.7.13.3</ecNumber>
    </recommendedName>
</protein>
<evidence type="ECO:0000256" key="13">
    <source>
        <dbReference type="SAM" id="Phobius"/>
    </source>
</evidence>